<dbReference type="Proteomes" id="UP001500665">
    <property type="component" value="Unassembled WGS sequence"/>
</dbReference>
<proteinExistence type="predicted"/>
<organism evidence="4 5">
    <name type="scientific">Actinocorallia libanotica</name>
    <dbReference type="NCBI Taxonomy" id="46162"/>
    <lineage>
        <taxon>Bacteria</taxon>
        <taxon>Bacillati</taxon>
        <taxon>Actinomycetota</taxon>
        <taxon>Actinomycetes</taxon>
        <taxon>Streptosporangiales</taxon>
        <taxon>Thermomonosporaceae</taxon>
        <taxon>Actinocorallia</taxon>
    </lineage>
</organism>
<comment type="catalytic activity">
    <reaction evidence="3">
        <text>an N-acyl-L-alpha-aminoacyl-tRNA + H2O = an N-acyl-L-amino acid + a tRNA + H(+)</text>
        <dbReference type="Rhea" id="RHEA:54448"/>
        <dbReference type="Rhea" id="RHEA-COMP:10123"/>
        <dbReference type="Rhea" id="RHEA-COMP:13883"/>
        <dbReference type="ChEBI" id="CHEBI:15377"/>
        <dbReference type="ChEBI" id="CHEBI:15378"/>
        <dbReference type="ChEBI" id="CHEBI:59874"/>
        <dbReference type="ChEBI" id="CHEBI:78442"/>
        <dbReference type="ChEBI" id="CHEBI:138191"/>
        <dbReference type="EC" id="3.1.1.29"/>
    </reaction>
</comment>
<dbReference type="SUPFAM" id="SSF102462">
    <property type="entry name" value="Peptidyl-tRNA hydrolase II"/>
    <property type="match status" value="1"/>
</dbReference>
<keyword evidence="5" id="KW-1185">Reference proteome</keyword>
<evidence type="ECO:0000256" key="3">
    <source>
        <dbReference type="ARBA" id="ARBA00048707"/>
    </source>
</evidence>
<gene>
    <name evidence="4" type="ORF">GCM10009550_41050</name>
</gene>
<dbReference type="InterPro" id="IPR023476">
    <property type="entry name" value="Pep_tRNA_hydro_II_dom_sf"/>
</dbReference>
<accession>A0ABN1REK2</accession>
<dbReference type="GO" id="GO:0016787">
    <property type="term" value="F:hydrolase activity"/>
    <property type="evidence" value="ECO:0007669"/>
    <property type="project" value="UniProtKB-KW"/>
</dbReference>
<dbReference type="EMBL" id="BAAAHH010000016">
    <property type="protein sequence ID" value="GAA0955734.1"/>
    <property type="molecule type" value="Genomic_DNA"/>
</dbReference>
<dbReference type="InterPro" id="IPR002833">
    <property type="entry name" value="PTH2"/>
</dbReference>
<reference evidence="4 5" key="1">
    <citation type="journal article" date="2019" name="Int. J. Syst. Evol. Microbiol.">
        <title>The Global Catalogue of Microorganisms (GCM) 10K type strain sequencing project: providing services to taxonomists for standard genome sequencing and annotation.</title>
        <authorList>
            <consortium name="The Broad Institute Genomics Platform"/>
            <consortium name="The Broad Institute Genome Sequencing Center for Infectious Disease"/>
            <person name="Wu L."/>
            <person name="Ma J."/>
        </authorList>
    </citation>
    <scope>NUCLEOTIDE SEQUENCE [LARGE SCALE GENOMIC DNA]</scope>
    <source>
        <strain evidence="4 5">JCM 10696</strain>
    </source>
</reference>
<dbReference type="Gene3D" id="3.40.1490.10">
    <property type="entry name" value="Bit1"/>
    <property type="match status" value="1"/>
</dbReference>
<dbReference type="RefSeq" id="WP_344242480.1">
    <property type="nucleotide sequence ID" value="NZ_BAAAHH010000016.1"/>
</dbReference>
<evidence type="ECO:0000256" key="1">
    <source>
        <dbReference type="ARBA" id="ARBA00013260"/>
    </source>
</evidence>
<name>A0ABN1REK2_9ACTN</name>
<sequence length="226" mass="23794">MIEHPPIVHDDPVDEAPWALQLAVRVEKSGPPAHEAVCEAAAGAVVRLLADPDFAEEVRRWEDGRIRKVVRRARGARWKEAQELPGVTVSWRGAEARAFAPGPVTEVPAAIAKLQVAGTDLEHGTEAAPEGTYAAVVLNPGAGMSTGKAAAQSGHAAHLLYRSLAPAERADWLANGAPVHLADVPWRDAVARAAVRIRDAGYTEVAPGTMTAVAWLVTGRPDAASG</sequence>
<comment type="caution">
    <text evidence="4">The sequence shown here is derived from an EMBL/GenBank/DDBJ whole genome shotgun (WGS) entry which is preliminary data.</text>
</comment>
<keyword evidence="2 4" id="KW-0378">Hydrolase</keyword>
<evidence type="ECO:0000313" key="5">
    <source>
        <dbReference type="Proteomes" id="UP001500665"/>
    </source>
</evidence>
<protein>
    <recommendedName>
        <fullName evidence="1">peptidyl-tRNA hydrolase</fullName>
        <ecNumber evidence="1">3.1.1.29</ecNumber>
    </recommendedName>
</protein>
<dbReference type="Pfam" id="PF01981">
    <property type="entry name" value="PTH2"/>
    <property type="match status" value="1"/>
</dbReference>
<dbReference type="EC" id="3.1.1.29" evidence="1"/>
<evidence type="ECO:0000313" key="4">
    <source>
        <dbReference type="EMBL" id="GAA0955734.1"/>
    </source>
</evidence>
<evidence type="ECO:0000256" key="2">
    <source>
        <dbReference type="ARBA" id="ARBA00022801"/>
    </source>
</evidence>